<proteinExistence type="inferred from homology"/>
<accession>A0AAV2TUA3</accession>
<reference evidence="4" key="1">
    <citation type="submission" date="2024-06" db="EMBL/GenBank/DDBJ databases">
        <authorList>
            <person name="Liu X."/>
            <person name="Lenzi L."/>
            <person name="Haldenby T S."/>
            <person name="Uol C."/>
        </authorList>
    </citation>
    <scope>NUCLEOTIDE SEQUENCE</scope>
</reference>
<evidence type="ECO:0000313" key="6">
    <source>
        <dbReference type="Proteomes" id="UP001497525"/>
    </source>
</evidence>
<dbReference type="AlphaFoldDB" id="A0AAV2TUA3"/>
<dbReference type="PANTHER" id="PTHR23310:SF62">
    <property type="entry name" value="ACYL-COA BINDING PROTEIN 1, ISOFORM A"/>
    <property type="match status" value="1"/>
</dbReference>
<dbReference type="InterPro" id="IPR014352">
    <property type="entry name" value="FERM/acyl-CoA-bd_prot_sf"/>
</dbReference>
<dbReference type="Proteomes" id="UP001497525">
    <property type="component" value="Unassembled WGS sequence"/>
</dbReference>
<dbReference type="GO" id="GO:0000062">
    <property type="term" value="F:fatty-acyl-CoA binding"/>
    <property type="evidence" value="ECO:0007669"/>
    <property type="project" value="InterPro"/>
</dbReference>
<dbReference type="EMBL" id="CAXLJL010000712">
    <property type="protein sequence ID" value="CAL5140419.1"/>
    <property type="molecule type" value="Genomic_DNA"/>
</dbReference>
<organism evidence="4 6">
    <name type="scientific">Calicophoron daubneyi</name>
    <name type="common">Rumen fluke</name>
    <name type="synonym">Paramphistomum daubneyi</name>
    <dbReference type="NCBI Taxonomy" id="300641"/>
    <lineage>
        <taxon>Eukaryota</taxon>
        <taxon>Metazoa</taxon>
        <taxon>Spiralia</taxon>
        <taxon>Lophotrochozoa</taxon>
        <taxon>Platyhelminthes</taxon>
        <taxon>Trematoda</taxon>
        <taxon>Digenea</taxon>
        <taxon>Plagiorchiida</taxon>
        <taxon>Pronocephalata</taxon>
        <taxon>Paramphistomoidea</taxon>
        <taxon>Paramphistomidae</taxon>
        <taxon>Calicophoron</taxon>
    </lineage>
</organism>
<name>A0AAV2TUA3_CALDB</name>
<comment type="similarity">
    <text evidence="1">Belongs to the ACBP family.</text>
</comment>
<dbReference type="PANTHER" id="PTHR23310">
    <property type="entry name" value="ACYL-COA-BINDING PROTEIN, ACBP"/>
    <property type="match status" value="1"/>
</dbReference>
<evidence type="ECO:0000256" key="2">
    <source>
        <dbReference type="ARBA" id="ARBA00023121"/>
    </source>
</evidence>
<evidence type="ECO:0000259" key="3">
    <source>
        <dbReference type="PROSITE" id="PS51228"/>
    </source>
</evidence>
<comment type="caution">
    <text evidence="4">The sequence shown here is derived from an EMBL/GenBank/DDBJ whole genome shotgun (WGS) entry which is preliminary data.</text>
</comment>
<evidence type="ECO:0000256" key="1">
    <source>
        <dbReference type="ARBA" id="ARBA00005567"/>
    </source>
</evidence>
<dbReference type="SUPFAM" id="SSF47027">
    <property type="entry name" value="Acyl-CoA binding protein"/>
    <property type="match status" value="1"/>
</dbReference>
<evidence type="ECO:0000313" key="4">
    <source>
        <dbReference type="EMBL" id="CAL5138967.1"/>
    </source>
</evidence>
<dbReference type="GO" id="GO:0006631">
    <property type="term" value="P:fatty acid metabolic process"/>
    <property type="evidence" value="ECO:0007669"/>
    <property type="project" value="TreeGrafter"/>
</dbReference>
<dbReference type="InterPro" id="IPR000582">
    <property type="entry name" value="Acyl-CoA-binding_protein"/>
</dbReference>
<dbReference type="InterPro" id="IPR035984">
    <property type="entry name" value="Acyl-CoA-binding_sf"/>
</dbReference>
<dbReference type="Gene3D" id="1.20.80.10">
    <property type="match status" value="1"/>
</dbReference>
<protein>
    <recommendedName>
        <fullName evidence="3">ACB domain-containing protein</fullName>
    </recommendedName>
</protein>
<gene>
    <name evidence="4" type="ORF">CDAUBV1_LOCUS14028</name>
    <name evidence="5" type="ORF">CDAUBV1_LOCUS15739</name>
</gene>
<dbReference type="PRINTS" id="PR00689">
    <property type="entry name" value="ACOABINDINGP"/>
</dbReference>
<dbReference type="PROSITE" id="PS51228">
    <property type="entry name" value="ACB_2"/>
    <property type="match status" value="1"/>
</dbReference>
<keyword evidence="2" id="KW-0446">Lipid-binding</keyword>
<dbReference type="Pfam" id="PF00887">
    <property type="entry name" value="ACBP"/>
    <property type="match status" value="1"/>
</dbReference>
<dbReference type="EMBL" id="CAXLJL010000567">
    <property type="protein sequence ID" value="CAL5138967.1"/>
    <property type="molecule type" value="Genomic_DNA"/>
</dbReference>
<feature type="domain" description="ACB" evidence="3">
    <location>
        <begin position="3"/>
        <end position="89"/>
    </location>
</feature>
<sequence length="89" mass="10109">MSLVSKFEKIAEEVRKLTSPATDEEKLALYGLYKQANFGDISTDPPNPSESIVGRAKWEAWNSRKGMSQDEAMAEYVVYAQKMIDKYKV</sequence>
<evidence type="ECO:0000313" key="5">
    <source>
        <dbReference type="EMBL" id="CAL5140419.1"/>
    </source>
</evidence>